<keyword evidence="3" id="KW-1185">Reference proteome</keyword>
<dbReference type="EMBL" id="BAAAZX010000021">
    <property type="protein sequence ID" value="GAA4012963.1"/>
    <property type="molecule type" value="Genomic_DNA"/>
</dbReference>
<dbReference type="InterPro" id="IPR002509">
    <property type="entry name" value="NODB_dom"/>
</dbReference>
<evidence type="ECO:0000313" key="2">
    <source>
        <dbReference type="EMBL" id="GAA4012963.1"/>
    </source>
</evidence>
<accession>A0ABP7SKA0</accession>
<dbReference type="InterPro" id="IPR037950">
    <property type="entry name" value="PgdA-like"/>
</dbReference>
<dbReference type="SUPFAM" id="SSF88713">
    <property type="entry name" value="Glycoside hydrolase/deacetylase"/>
    <property type="match status" value="1"/>
</dbReference>
<dbReference type="InterPro" id="IPR011330">
    <property type="entry name" value="Glyco_hydro/deAcase_b/a-brl"/>
</dbReference>
<comment type="caution">
    <text evidence="2">The sequence shown here is derived from an EMBL/GenBank/DDBJ whole genome shotgun (WGS) entry which is preliminary data.</text>
</comment>
<dbReference type="Gene3D" id="3.20.20.370">
    <property type="entry name" value="Glycoside hydrolase/deacetylase"/>
    <property type="match status" value="1"/>
</dbReference>
<dbReference type="CDD" id="cd10938">
    <property type="entry name" value="CE4_HpPgdA_like"/>
    <property type="match status" value="1"/>
</dbReference>
<sequence>MPGTVCLTFDLDAVALWIDTFRSSSPSAISRGEYGPEVGLPRILDLLARQSVTATFFIPGSVAELYPDSIRLIRDQGHELASHGDTHKLLPGMVHEDERRTLERGIDRLVKASGEQPVGFRAPAWELSFQTVEILETFGIRYDSSQFASDFRPYRARSGDRIEEGAWIRGRASSIWEFPIAWELDDVPYFLVHPPAFSGGTDPRTVGRIWQDELDYMVANEPAGLFTLTMHPQVIGRGPRVLMLERFIEHARGLGCDFSSLNHALHRLEQS</sequence>
<evidence type="ECO:0000313" key="3">
    <source>
        <dbReference type="Proteomes" id="UP001500456"/>
    </source>
</evidence>
<proteinExistence type="predicted"/>
<dbReference type="RefSeq" id="WP_345568089.1">
    <property type="nucleotide sequence ID" value="NZ_BAAAZX010000021.1"/>
</dbReference>
<dbReference type="PANTHER" id="PTHR47561:SF1">
    <property type="entry name" value="POLYSACCHARIDE DEACETYLASE FAMILY PROTEIN (AFU_ORTHOLOGUE AFUA_6G05030)"/>
    <property type="match status" value="1"/>
</dbReference>
<organism evidence="2 3">
    <name type="scientific">Streptomyces plumbiresistens</name>
    <dbReference type="NCBI Taxonomy" id="511811"/>
    <lineage>
        <taxon>Bacteria</taxon>
        <taxon>Bacillati</taxon>
        <taxon>Actinomycetota</taxon>
        <taxon>Actinomycetes</taxon>
        <taxon>Kitasatosporales</taxon>
        <taxon>Streptomycetaceae</taxon>
        <taxon>Streptomyces</taxon>
    </lineage>
</organism>
<dbReference type="Proteomes" id="UP001500456">
    <property type="component" value="Unassembled WGS sequence"/>
</dbReference>
<protein>
    <submittedName>
        <fullName evidence="2">Polysaccharide deacetylase</fullName>
    </submittedName>
</protein>
<dbReference type="Pfam" id="PF01522">
    <property type="entry name" value="Polysacc_deac_1"/>
    <property type="match status" value="1"/>
</dbReference>
<feature type="domain" description="NodB homology" evidence="1">
    <location>
        <begin position="26"/>
        <end position="259"/>
    </location>
</feature>
<dbReference type="PANTHER" id="PTHR47561">
    <property type="entry name" value="POLYSACCHARIDE DEACETYLASE FAMILY PROTEIN (AFU_ORTHOLOGUE AFUA_6G05030)"/>
    <property type="match status" value="1"/>
</dbReference>
<reference evidence="3" key="1">
    <citation type="journal article" date="2019" name="Int. J. Syst. Evol. Microbiol.">
        <title>The Global Catalogue of Microorganisms (GCM) 10K type strain sequencing project: providing services to taxonomists for standard genome sequencing and annotation.</title>
        <authorList>
            <consortium name="The Broad Institute Genomics Platform"/>
            <consortium name="The Broad Institute Genome Sequencing Center for Infectious Disease"/>
            <person name="Wu L."/>
            <person name="Ma J."/>
        </authorList>
    </citation>
    <scope>NUCLEOTIDE SEQUENCE [LARGE SCALE GENOMIC DNA]</scope>
    <source>
        <strain evidence="3">JCM 16924</strain>
    </source>
</reference>
<dbReference type="PROSITE" id="PS51677">
    <property type="entry name" value="NODB"/>
    <property type="match status" value="1"/>
</dbReference>
<gene>
    <name evidence="2" type="ORF">GCM10022232_63920</name>
</gene>
<name>A0ABP7SKA0_9ACTN</name>
<evidence type="ECO:0000259" key="1">
    <source>
        <dbReference type="PROSITE" id="PS51677"/>
    </source>
</evidence>